<feature type="domain" description="Protein kinase" evidence="10">
    <location>
        <begin position="127"/>
        <end position="261"/>
    </location>
</feature>
<comment type="similarity">
    <text evidence="8">Belongs to the protein kinase superfamily. Tyr protein kinase family.</text>
</comment>
<keyword evidence="4 7" id="KW-0067">ATP-binding</keyword>
<keyword evidence="1 8" id="KW-0808">Transferase</keyword>
<dbReference type="PROSITE" id="PS50001">
    <property type="entry name" value="SH2"/>
    <property type="match status" value="1"/>
</dbReference>
<dbReference type="Proteomes" id="UP000050741">
    <property type="component" value="Unassembled WGS sequence"/>
</dbReference>
<comment type="catalytic activity">
    <reaction evidence="8">
        <text>L-tyrosyl-[protein] + ATP = O-phospho-L-tyrosyl-[protein] + ADP + H(+)</text>
        <dbReference type="Rhea" id="RHEA:10596"/>
        <dbReference type="Rhea" id="RHEA-COMP:10136"/>
        <dbReference type="Rhea" id="RHEA-COMP:20101"/>
        <dbReference type="ChEBI" id="CHEBI:15378"/>
        <dbReference type="ChEBI" id="CHEBI:30616"/>
        <dbReference type="ChEBI" id="CHEBI:46858"/>
        <dbReference type="ChEBI" id="CHEBI:61978"/>
        <dbReference type="ChEBI" id="CHEBI:456216"/>
        <dbReference type="EC" id="2.7.10.2"/>
    </reaction>
</comment>
<dbReference type="SUPFAM" id="SSF55550">
    <property type="entry name" value="SH2 domain"/>
    <property type="match status" value="1"/>
</dbReference>
<dbReference type="PROSITE" id="PS00107">
    <property type="entry name" value="PROTEIN_KINASE_ATP"/>
    <property type="match status" value="1"/>
</dbReference>
<dbReference type="InterPro" id="IPR000980">
    <property type="entry name" value="SH2"/>
</dbReference>
<dbReference type="InterPro" id="IPR001245">
    <property type="entry name" value="Ser-Thr/Tyr_kinase_cat_dom"/>
</dbReference>
<dbReference type="PROSITE" id="PS50011">
    <property type="entry name" value="PROTEIN_KINASE_DOM"/>
    <property type="match status" value="1"/>
</dbReference>
<dbReference type="CDD" id="cd10361">
    <property type="entry name" value="SH2_Fps_family"/>
    <property type="match status" value="1"/>
</dbReference>
<evidence type="ECO:0000313" key="11">
    <source>
        <dbReference type="Proteomes" id="UP000050741"/>
    </source>
</evidence>
<reference evidence="11" key="2">
    <citation type="submission" date="2014-05" db="EMBL/GenBank/DDBJ databases">
        <title>The genome and life-stage specific transcriptomes of Globodera pallida elucidate key aspects of plant parasitism by a cyst nematode.</title>
        <authorList>
            <person name="Cotton J.A."/>
            <person name="Lilley C.J."/>
            <person name="Jones L.M."/>
            <person name="Kikuchi T."/>
            <person name="Reid A.J."/>
            <person name="Thorpe P."/>
            <person name="Tsai I.J."/>
            <person name="Beasley H."/>
            <person name="Blok V."/>
            <person name="Cock P.J.A."/>
            <person name="Van den Akker S.E."/>
            <person name="Holroyd N."/>
            <person name="Hunt M."/>
            <person name="Mantelin S."/>
            <person name="Naghra H."/>
            <person name="Pain A."/>
            <person name="Palomares-Rius J.E."/>
            <person name="Zarowiecki M."/>
            <person name="Berriman M."/>
            <person name="Jones J.T."/>
            <person name="Urwin P.E."/>
        </authorList>
    </citation>
    <scope>NUCLEOTIDE SEQUENCE [LARGE SCALE GENOMIC DNA]</scope>
    <source>
        <strain evidence="11">Lindley</strain>
    </source>
</reference>
<evidence type="ECO:0000313" key="12">
    <source>
        <dbReference type="WBParaSite" id="GPLIN_001319900"/>
    </source>
</evidence>
<dbReference type="Pfam" id="PF00017">
    <property type="entry name" value="SH2"/>
    <property type="match status" value="1"/>
</dbReference>
<evidence type="ECO:0000256" key="4">
    <source>
        <dbReference type="ARBA" id="ARBA00022840"/>
    </source>
</evidence>
<dbReference type="Gene3D" id="3.30.505.10">
    <property type="entry name" value="SH2 domain"/>
    <property type="match status" value="1"/>
</dbReference>
<dbReference type="InterPro" id="IPR050198">
    <property type="entry name" value="Non-receptor_tyrosine_kinases"/>
</dbReference>
<evidence type="ECO:0000256" key="3">
    <source>
        <dbReference type="ARBA" id="ARBA00022777"/>
    </source>
</evidence>
<dbReference type="Gene3D" id="1.10.510.10">
    <property type="entry name" value="Transferase(Phosphotransferase) domain 1"/>
    <property type="match status" value="1"/>
</dbReference>
<dbReference type="AlphaFoldDB" id="A0A183CJZ3"/>
<dbReference type="SMART" id="SM00252">
    <property type="entry name" value="SH2"/>
    <property type="match status" value="1"/>
</dbReference>
<evidence type="ECO:0000256" key="5">
    <source>
        <dbReference type="ARBA" id="ARBA00023137"/>
    </source>
</evidence>
<organism evidence="11 12">
    <name type="scientific">Globodera pallida</name>
    <name type="common">Potato cyst nematode worm</name>
    <name type="synonym">Heterodera pallida</name>
    <dbReference type="NCBI Taxonomy" id="36090"/>
    <lineage>
        <taxon>Eukaryota</taxon>
        <taxon>Metazoa</taxon>
        <taxon>Ecdysozoa</taxon>
        <taxon>Nematoda</taxon>
        <taxon>Chromadorea</taxon>
        <taxon>Rhabditida</taxon>
        <taxon>Tylenchina</taxon>
        <taxon>Tylenchomorpha</taxon>
        <taxon>Tylenchoidea</taxon>
        <taxon>Heteroderidae</taxon>
        <taxon>Heteroderinae</taxon>
        <taxon>Globodera</taxon>
    </lineage>
</organism>
<dbReference type="GO" id="GO:0004715">
    <property type="term" value="F:non-membrane spanning protein tyrosine kinase activity"/>
    <property type="evidence" value="ECO:0007669"/>
    <property type="project" value="UniProtKB-EC"/>
</dbReference>
<dbReference type="InterPro" id="IPR011009">
    <property type="entry name" value="Kinase-like_dom_sf"/>
</dbReference>
<keyword evidence="11" id="KW-1185">Reference proteome</keyword>
<dbReference type="InterPro" id="IPR035849">
    <property type="entry name" value="Fes/Fps/Fer_SH2"/>
</dbReference>
<dbReference type="InterPro" id="IPR017441">
    <property type="entry name" value="Protein_kinase_ATP_BS"/>
</dbReference>
<evidence type="ECO:0000256" key="7">
    <source>
        <dbReference type="PROSITE-ProRule" id="PRU10141"/>
    </source>
</evidence>
<keyword evidence="6" id="KW-0727">SH2 domain</keyword>
<keyword evidence="5 8" id="KW-0829">Tyrosine-protein kinase</keyword>
<evidence type="ECO:0000256" key="8">
    <source>
        <dbReference type="RuleBase" id="RU362096"/>
    </source>
</evidence>
<protein>
    <recommendedName>
        <fullName evidence="8">Tyrosine-protein kinase</fullName>
        <ecNumber evidence="8">2.7.10.2</ecNumber>
    </recommendedName>
</protein>
<reference evidence="11" key="1">
    <citation type="submission" date="2013-12" db="EMBL/GenBank/DDBJ databases">
        <authorList>
            <person name="Aslett M."/>
        </authorList>
    </citation>
    <scope>NUCLEOTIDE SEQUENCE [LARGE SCALE GENOMIC DNA]</scope>
    <source>
        <strain evidence="11">Lindley</strain>
    </source>
</reference>
<dbReference type="Pfam" id="PF07714">
    <property type="entry name" value="PK_Tyr_Ser-Thr"/>
    <property type="match status" value="1"/>
</dbReference>
<evidence type="ECO:0000256" key="2">
    <source>
        <dbReference type="ARBA" id="ARBA00022741"/>
    </source>
</evidence>
<name>A0A183CJZ3_GLOPA</name>
<dbReference type="EC" id="2.7.10.2" evidence="8"/>
<keyword evidence="2 7" id="KW-0547">Nucleotide-binding</keyword>
<dbReference type="GO" id="GO:0005524">
    <property type="term" value="F:ATP binding"/>
    <property type="evidence" value="ECO:0007669"/>
    <property type="project" value="UniProtKB-UniRule"/>
</dbReference>
<dbReference type="PANTHER" id="PTHR24418">
    <property type="entry name" value="TYROSINE-PROTEIN KINASE"/>
    <property type="match status" value="1"/>
</dbReference>
<feature type="domain" description="SH2" evidence="9">
    <location>
        <begin position="19"/>
        <end position="114"/>
    </location>
</feature>
<accession>A0A183CJZ3</accession>
<dbReference type="SUPFAM" id="SSF56112">
    <property type="entry name" value="Protein kinase-like (PK-like)"/>
    <property type="match status" value="1"/>
</dbReference>
<evidence type="ECO:0000256" key="6">
    <source>
        <dbReference type="PROSITE-ProRule" id="PRU00191"/>
    </source>
</evidence>
<evidence type="ECO:0000259" key="10">
    <source>
        <dbReference type="PROSITE" id="PS50011"/>
    </source>
</evidence>
<feature type="binding site" evidence="7">
    <location>
        <position position="160"/>
    </location>
    <ligand>
        <name>ATP</name>
        <dbReference type="ChEBI" id="CHEBI:30616"/>
    </ligand>
</feature>
<keyword evidence="3 8" id="KW-0418">Kinase</keyword>
<dbReference type="InterPro" id="IPR000719">
    <property type="entry name" value="Prot_kinase_dom"/>
</dbReference>
<proteinExistence type="inferred from homology"/>
<reference evidence="12" key="3">
    <citation type="submission" date="2016-06" db="UniProtKB">
        <authorList>
            <consortium name="WormBaseParasite"/>
        </authorList>
    </citation>
    <scope>IDENTIFICATION</scope>
</reference>
<evidence type="ECO:0000259" key="9">
    <source>
        <dbReference type="PROSITE" id="PS50001"/>
    </source>
</evidence>
<dbReference type="InterPro" id="IPR036860">
    <property type="entry name" value="SH2_dom_sf"/>
</dbReference>
<evidence type="ECO:0000256" key="1">
    <source>
        <dbReference type="ARBA" id="ARBA00022679"/>
    </source>
</evidence>
<dbReference type="WBParaSite" id="GPLIN_001319900">
    <property type="protein sequence ID" value="GPLIN_001319900"/>
    <property type="gene ID" value="GPLIN_001319900"/>
</dbReference>
<sequence>MLEDFRLFTIQQRRVETGNYHGLLPREDVNELLKKDGDFLIRKSEETFGEEQIYILSVRVAGNKRHYAFCVKQQLIAVDFRLKAHKTIREFIDAYLSNGDSISTEAKVFLKKKIGREKWELAHSTVVTQGTDLGRGTFGVVRRGSFKESPNGQSVQVAIKVVSQRSSKEQIKEFMNEARIMRQFNHRNVIKFHGVALGQEPLMIVMELATNGSLTDYSKKTTRSPGSKLYMCYGAAAGLEHIHSRDIIYCGIAAAFSHKTC</sequence>